<dbReference type="EMBL" id="QLNP01000067">
    <property type="protein sequence ID" value="RAM37768.1"/>
    <property type="molecule type" value="Genomic_DNA"/>
</dbReference>
<dbReference type="Pfam" id="PF12138">
    <property type="entry name" value="Spherulin4"/>
    <property type="match status" value="1"/>
</dbReference>
<evidence type="ECO:0000313" key="1">
    <source>
        <dbReference type="EMBL" id="RAM37768.1"/>
    </source>
</evidence>
<protein>
    <submittedName>
        <fullName evidence="1">PEP-CTERM sorting domain-containing protein</fullName>
    </submittedName>
</protein>
<comment type="caution">
    <text evidence="1">The sequence shown here is derived from an EMBL/GenBank/DDBJ whole genome shotgun (WGS) entry which is preliminary data.</text>
</comment>
<dbReference type="InterPro" id="IPR021986">
    <property type="entry name" value="Spherulin4"/>
</dbReference>
<dbReference type="RefSeq" id="WP_111903617.1">
    <property type="nucleotide sequence ID" value="NZ_QLNP01000067.1"/>
</dbReference>
<name>A0A328HGM7_ARTGO</name>
<dbReference type="OrthoDB" id="508445at2"/>
<accession>A0A328HGM7</accession>
<proteinExistence type="predicted"/>
<organism evidence="1 2">
    <name type="scientific">Arthrobacter globiformis</name>
    <dbReference type="NCBI Taxonomy" id="1665"/>
    <lineage>
        <taxon>Bacteria</taxon>
        <taxon>Bacillati</taxon>
        <taxon>Actinomycetota</taxon>
        <taxon>Actinomycetes</taxon>
        <taxon>Micrococcales</taxon>
        <taxon>Micrococcaceae</taxon>
        <taxon>Arthrobacter</taxon>
    </lineage>
</organism>
<gene>
    <name evidence="1" type="ORF">DBZ45_09235</name>
</gene>
<dbReference type="AlphaFoldDB" id="A0A328HGM7"/>
<reference evidence="1 2" key="1">
    <citation type="submission" date="2018-04" db="EMBL/GenBank/DDBJ databases">
        <title>Bacteria isolated from cave deposits of Manipur.</title>
        <authorList>
            <person name="Sahoo D."/>
            <person name="Sarangthem I."/>
            <person name="Nandeibam J."/>
        </authorList>
    </citation>
    <scope>NUCLEOTIDE SEQUENCE [LARGE SCALE GENOMIC DNA]</scope>
    <source>
        <strain evidence="2">mrc11</strain>
    </source>
</reference>
<evidence type="ECO:0000313" key="2">
    <source>
        <dbReference type="Proteomes" id="UP000249166"/>
    </source>
</evidence>
<sequence length="280" mass="30555">MLDLLRDDDQKRVGGNREQIVEHPLDTLAENGNISSAEESAAVNQRQLVPGYFYPAWSSSLNYWVQVLAMKKGSIAIMNPGSGPGTSGNPDYARAISECHARHHKVIGYVSTRYGERPLAAVKTDVASYRSWYPALDGIFFDEMPNDPAMAAAGGLTALAYYKQLYAAVRNTDDDRRGIVAGNPGNAAATAWQVDAPVADVLVIFEGSAATYETWRQPPWVAKHPAHRFGHLVYGCDAAATAHVVSLARSRNAGWVYVTDQSESDGVLWTRLPVPWPNPI</sequence>
<dbReference type="PANTHER" id="PTHR35040">
    <property type="match status" value="1"/>
</dbReference>
<dbReference type="Proteomes" id="UP000249166">
    <property type="component" value="Unassembled WGS sequence"/>
</dbReference>
<dbReference type="PANTHER" id="PTHR35040:SF9">
    <property type="entry name" value="4-LIKE CELL SURFACE PROTEIN, PUTATIVE (AFU_ORTHOLOGUE AFUA_4G14080)-RELATED"/>
    <property type="match status" value="1"/>
</dbReference>